<dbReference type="Pfam" id="PF12476">
    <property type="entry name" value="DUF3696"/>
    <property type="match status" value="1"/>
</dbReference>
<evidence type="ECO:0000259" key="2">
    <source>
        <dbReference type="Pfam" id="PF13175"/>
    </source>
</evidence>
<feature type="domain" description="DUF3696" evidence="1">
    <location>
        <begin position="359"/>
        <end position="407"/>
    </location>
</feature>
<dbReference type="PIRSF" id="PIRSF034888">
    <property type="entry name" value="P-loop_UCP034888"/>
    <property type="match status" value="1"/>
</dbReference>
<keyword evidence="4" id="KW-1185">Reference proteome</keyword>
<dbReference type="InterPro" id="IPR051396">
    <property type="entry name" value="Bact_Antivir_Def_Nuclease"/>
</dbReference>
<dbReference type="SUPFAM" id="SSF52540">
    <property type="entry name" value="P-loop containing nucleoside triphosphate hydrolases"/>
    <property type="match status" value="1"/>
</dbReference>
<evidence type="ECO:0000259" key="1">
    <source>
        <dbReference type="Pfam" id="PF12476"/>
    </source>
</evidence>
<dbReference type="InterPro" id="IPR014592">
    <property type="entry name" value="P-loop_UCP034888"/>
</dbReference>
<dbReference type="Gene3D" id="3.40.50.300">
    <property type="entry name" value="P-loop containing nucleotide triphosphate hydrolases"/>
    <property type="match status" value="1"/>
</dbReference>
<accession>A0A926UV66</accession>
<dbReference type="InterPro" id="IPR027417">
    <property type="entry name" value="P-loop_NTPase"/>
</dbReference>
<reference evidence="3 4" key="1">
    <citation type="journal article" date="2015" name="ISME J.">
        <title>Draft Genome Sequence of Streptomyces incarnatus NRRL8089, which Produces the Nucleoside Antibiotic Sinefungin.</title>
        <authorList>
            <person name="Oshima K."/>
            <person name="Hattori M."/>
            <person name="Shimizu H."/>
            <person name="Fukuda K."/>
            <person name="Nemoto M."/>
            <person name="Inagaki K."/>
            <person name="Tamura T."/>
        </authorList>
    </citation>
    <scope>NUCLEOTIDE SEQUENCE [LARGE SCALE GENOMIC DNA]</scope>
    <source>
        <strain evidence="3 4">FACHB-1277</strain>
    </source>
</reference>
<dbReference type="PANTHER" id="PTHR43581">
    <property type="entry name" value="ATP/GTP PHOSPHATASE"/>
    <property type="match status" value="1"/>
</dbReference>
<dbReference type="EMBL" id="JACJPY010000029">
    <property type="protein sequence ID" value="MBD2150580.1"/>
    <property type="molecule type" value="Genomic_DNA"/>
</dbReference>
<protein>
    <submittedName>
        <fullName evidence="3">DUF3696 domain-containing protein</fullName>
    </submittedName>
</protein>
<gene>
    <name evidence="3" type="ORF">H6F44_10670</name>
</gene>
<evidence type="ECO:0000313" key="3">
    <source>
        <dbReference type="EMBL" id="MBD2150580.1"/>
    </source>
</evidence>
<comment type="caution">
    <text evidence="3">The sequence shown here is derived from an EMBL/GenBank/DDBJ whole genome shotgun (WGS) entry which is preliminary data.</text>
</comment>
<name>A0A926UV66_9CYAN</name>
<proteinExistence type="predicted"/>
<dbReference type="Proteomes" id="UP000631421">
    <property type="component" value="Unassembled WGS sequence"/>
</dbReference>
<organism evidence="3 4">
    <name type="scientific">Pseudanabaena cinerea FACHB-1277</name>
    <dbReference type="NCBI Taxonomy" id="2949581"/>
    <lineage>
        <taxon>Bacteria</taxon>
        <taxon>Bacillati</taxon>
        <taxon>Cyanobacteriota</taxon>
        <taxon>Cyanophyceae</taxon>
        <taxon>Pseudanabaenales</taxon>
        <taxon>Pseudanabaenaceae</taxon>
        <taxon>Pseudanabaena</taxon>
        <taxon>Pseudanabaena cinerea</taxon>
    </lineage>
</organism>
<dbReference type="AlphaFoldDB" id="A0A926UV66"/>
<dbReference type="Pfam" id="PF13175">
    <property type="entry name" value="AAA_15"/>
    <property type="match status" value="1"/>
</dbReference>
<dbReference type="InterPro" id="IPR041685">
    <property type="entry name" value="AAA_GajA/Old/RecF-like"/>
</dbReference>
<dbReference type="InterPro" id="IPR022532">
    <property type="entry name" value="DUF3696"/>
</dbReference>
<feature type="domain" description="Endonuclease GajA/Old nuclease/RecF-like AAA" evidence="2">
    <location>
        <begin position="1"/>
        <end position="346"/>
    </location>
</feature>
<dbReference type="PANTHER" id="PTHR43581:SF2">
    <property type="entry name" value="EXCINUCLEASE ATPASE SUBUNIT"/>
    <property type="match status" value="1"/>
</dbReference>
<sequence length="412" mass="46973">MQIHRLALKNFKCFKEVDVSFSKITLLTGENSSGKSSLIYGILAVLQSLNSQSKSFPLYLSLNGKYVNMGGYKDVSFNHSLKNDFEIHINLSEDDLNFSDIKTLWHFDKISHSPRLTQLKISSSITEINEVIQNDDLSYRVSSDYKTGIVDSADINDLFIELCEELIHYSNYGFNFISSSRVSPDRTYYQSIANNMVNNYGEGYIDQILEWNDNKSKEIYKLVSVLKDLKILYDIKPNRLSGGRFEIKVKIKSKSKWESLVDVGFGISQFLPIIVADLQLSDDSTLIMSQPEIHLHPSIQANLGDYLVKKVNEGNKGNTIFTSDSDYLPSRKISKTYIVETHSEYLLNRMRLLIVKGEIQPKDVAVYYFENSIKDGSIAHRIEFTKDGQILNAPKGFFETYMIDTMDIALNA</sequence>
<dbReference type="RefSeq" id="WP_190350944.1">
    <property type="nucleotide sequence ID" value="NZ_JACJPY010000029.1"/>
</dbReference>
<evidence type="ECO:0000313" key="4">
    <source>
        <dbReference type="Proteomes" id="UP000631421"/>
    </source>
</evidence>